<dbReference type="InterPro" id="IPR036291">
    <property type="entry name" value="NAD(P)-bd_dom_sf"/>
</dbReference>
<dbReference type="Pfam" id="PF13561">
    <property type="entry name" value="adh_short_C2"/>
    <property type="match status" value="1"/>
</dbReference>
<organism evidence="4 6">
    <name type="scientific">Mycobacterium kubicae</name>
    <dbReference type="NCBI Taxonomy" id="120959"/>
    <lineage>
        <taxon>Bacteria</taxon>
        <taxon>Bacillati</taxon>
        <taxon>Actinomycetota</taxon>
        <taxon>Actinomycetes</taxon>
        <taxon>Mycobacteriales</taxon>
        <taxon>Mycobacteriaceae</taxon>
        <taxon>Mycobacterium</taxon>
        <taxon>Mycobacterium simiae complex</taxon>
    </lineage>
</organism>
<keyword evidence="2" id="KW-0560">Oxidoreductase</keyword>
<evidence type="ECO:0000313" key="4">
    <source>
        <dbReference type="EMBL" id="QPI39157.1"/>
    </source>
</evidence>
<reference evidence="4" key="3">
    <citation type="submission" date="2020-11" db="EMBL/GenBank/DDBJ databases">
        <title>Intraspecies plasmid and genomic variation of Mycobacterium kubicae revealed by the complete genome sequences of two clinical isolates.</title>
        <authorList>
            <person name="Hendrix J.R."/>
            <person name="Epperson L.E."/>
            <person name="Honda J.R."/>
            <person name="Strong M."/>
        </authorList>
    </citation>
    <scope>NUCLEOTIDE SEQUENCE</scope>
    <source>
        <strain evidence="4">JCM 13573</strain>
    </source>
</reference>
<keyword evidence="5" id="KW-1185">Reference proteome</keyword>
<name>A0AAX1JF83_9MYCO</name>
<dbReference type="FunFam" id="3.40.50.720:FF:000084">
    <property type="entry name" value="Short-chain dehydrogenase reductase"/>
    <property type="match status" value="1"/>
</dbReference>
<dbReference type="KEGG" id="mku:I2456_06610"/>
<dbReference type="Gene3D" id="3.40.50.720">
    <property type="entry name" value="NAD(P)-binding Rossmann-like Domain"/>
    <property type="match status" value="1"/>
</dbReference>
<evidence type="ECO:0000313" key="6">
    <source>
        <dbReference type="Proteomes" id="UP000663583"/>
    </source>
</evidence>
<proteinExistence type="inferred from homology"/>
<reference evidence="3" key="2">
    <citation type="submission" date="2020-02" db="EMBL/GenBank/DDBJ databases">
        <authorList>
            <person name="Matsumoto Y."/>
            <person name="Kinjo T."/>
            <person name="Motooka D."/>
            <person name="Nabeya D."/>
            <person name="Jung N."/>
            <person name="Uechi K."/>
            <person name="Horii T."/>
            <person name="Iida T."/>
            <person name="Fujita J."/>
            <person name="Nakamura S."/>
        </authorList>
    </citation>
    <scope>NUCLEOTIDE SEQUENCE</scope>
    <source>
        <strain evidence="3">JCM 13573</strain>
    </source>
</reference>
<dbReference type="EMBL" id="CP065047">
    <property type="protein sequence ID" value="QPI39157.1"/>
    <property type="molecule type" value="Genomic_DNA"/>
</dbReference>
<evidence type="ECO:0000256" key="1">
    <source>
        <dbReference type="ARBA" id="ARBA00006484"/>
    </source>
</evidence>
<sequence>MEFSSEKVAVVTGASRGIGAGLVEAYRKHGYRVIANSRTITDSSHPEVVCVAGDIAEPATAEHIVAEAVTRFGRIDTLINNAGVFVPKPFTQYTPEDYARVTSVNVLGFFQVTQRVIAHMLDHGRGGHIVNITTALVEQPCAAIPSVLTALSKGGLTAATRSLAIEYAGRGIRVNAISPGVIDTPLHAGVDACAAYARMHPQNRIGGVADVVHGALYLEMSPFVTGEILHIDGGQSAGHTNP</sequence>
<dbReference type="PRINTS" id="PR00080">
    <property type="entry name" value="SDRFAMILY"/>
</dbReference>
<reference evidence="3 5" key="1">
    <citation type="journal article" date="2019" name="Emerg. Microbes Infect.">
        <title>Comprehensive subspecies identification of 175 nontuberculous mycobacteria species based on 7547 genomic profiles.</title>
        <authorList>
            <person name="Matsumoto Y."/>
            <person name="Kinjo T."/>
            <person name="Motooka D."/>
            <person name="Nabeya D."/>
            <person name="Jung N."/>
            <person name="Uechi K."/>
            <person name="Horii T."/>
            <person name="Iida T."/>
            <person name="Fujita J."/>
            <person name="Nakamura S."/>
        </authorList>
    </citation>
    <scope>NUCLEOTIDE SEQUENCE [LARGE SCALE GENOMIC DNA]</scope>
    <source>
        <strain evidence="3 5">JCM 13573</strain>
    </source>
</reference>
<protein>
    <submittedName>
        <fullName evidence="3">3-oxoacyl-ACP reductase</fullName>
    </submittedName>
    <submittedName>
        <fullName evidence="4">SDR family oxidoreductase</fullName>
    </submittedName>
</protein>
<dbReference type="PRINTS" id="PR00081">
    <property type="entry name" value="GDHRDH"/>
</dbReference>
<evidence type="ECO:0000313" key="5">
    <source>
        <dbReference type="Proteomes" id="UP000465306"/>
    </source>
</evidence>
<dbReference type="PANTHER" id="PTHR43639:SF1">
    <property type="entry name" value="SHORT-CHAIN DEHYDROGENASE_REDUCTASE FAMILY PROTEIN"/>
    <property type="match status" value="1"/>
</dbReference>
<dbReference type="InterPro" id="IPR002347">
    <property type="entry name" value="SDR_fam"/>
</dbReference>
<evidence type="ECO:0000313" key="3">
    <source>
        <dbReference type="EMBL" id="GFG62934.1"/>
    </source>
</evidence>
<dbReference type="EMBL" id="BLKU01000002">
    <property type="protein sequence ID" value="GFG62934.1"/>
    <property type="molecule type" value="Genomic_DNA"/>
</dbReference>
<dbReference type="AlphaFoldDB" id="A0AAX1JF83"/>
<dbReference type="CDD" id="cd05233">
    <property type="entry name" value="SDR_c"/>
    <property type="match status" value="1"/>
</dbReference>
<dbReference type="RefSeq" id="WP_085072814.1">
    <property type="nucleotide sequence ID" value="NZ_BLKU01000002.1"/>
</dbReference>
<dbReference type="GO" id="GO:0016491">
    <property type="term" value="F:oxidoreductase activity"/>
    <property type="evidence" value="ECO:0007669"/>
    <property type="project" value="UniProtKB-KW"/>
</dbReference>
<evidence type="ECO:0000256" key="2">
    <source>
        <dbReference type="ARBA" id="ARBA00023002"/>
    </source>
</evidence>
<comment type="similarity">
    <text evidence="1">Belongs to the short-chain dehydrogenases/reductases (SDR) family.</text>
</comment>
<dbReference type="PANTHER" id="PTHR43639">
    <property type="entry name" value="OXIDOREDUCTASE, SHORT-CHAIN DEHYDROGENASE/REDUCTASE FAMILY (AFU_ORTHOLOGUE AFUA_5G02870)"/>
    <property type="match status" value="1"/>
</dbReference>
<dbReference type="Proteomes" id="UP000465306">
    <property type="component" value="Unassembled WGS sequence"/>
</dbReference>
<accession>A0AAX1JF83</accession>
<gene>
    <name evidence="4" type="ORF">I2456_06610</name>
    <name evidence="3" type="ORF">MKUB_04240</name>
</gene>
<dbReference type="SUPFAM" id="SSF51735">
    <property type="entry name" value="NAD(P)-binding Rossmann-fold domains"/>
    <property type="match status" value="1"/>
</dbReference>
<dbReference type="Proteomes" id="UP000663583">
    <property type="component" value="Chromosome"/>
</dbReference>